<dbReference type="Proteomes" id="UP000198525">
    <property type="component" value="Unassembled WGS sequence"/>
</dbReference>
<dbReference type="EMBL" id="FNES01000013">
    <property type="protein sequence ID" value="SDK22214.1"/>
    <property type="molecule type" value="Genomic_DNA"/>
</dbReference>
<feature type="compositionally biased region" description="Basic and acidic residues" evidence="1">
    <location>
        <begin position="1"/>
        <end position="30"/>
    </location>
</feature>
<keyword evidence="2" id="KW-0472">Membrane</keyword>
<keyword evidence="2" id="KW-0812">Transmembrane</keyword>
<keyword evidence="4" id="KW-1185">Reference proteome</keyword>
<evidence type="ECO:0000313" key="4">
    <source>
        <dbReference type="Proteomes" id="UP000198525"/>
    </source>
</evidence>
<evidence type="ECO:0000256" key="1">
    <source>
        <dbReference type="SAM" id="MobiDB-lite"/>
    </source>
</evidence>
<proteinExistence type="predicted"/>
<organism evidence="3 4">
    <name type="scientific">Billgrantia gudaonensis</name>
    <dbReference type="NCBI Taxonomy" id="376427"/>
    <lineage>
        <taxon>Bacteria</taxon>
        <taxon>Pseudomonadati</taxon>
        <taxon>Pseudomonadota</taxon>
        <taxon>Gammaproteobacteria</taxon>
        <taxon>Oceanospirillales</taxon>
        <taxon>Halomonadaceae</taxon>
        <taxon>Billgrantia</taxon>
    </lineage>
</organism>
<dbReference type="STRING" id="376427.SAMN04487954_11346"/>
<protein>
    <submittedName>
        <fullName evidence="3">Uncharacterized protein</fullName>
    </submittedName>
</protein>
<name>A0A1G9A5Q6_9GAMM</name>
<reference evidence="3 4" key="1">
    <citation type="submission" date="2016-10" db="EMBL/GenBank/DDBJ databases">
        <authorList>
            <person name="de Groot N.N."/>
        </authorList>
    </citation>
    <scope>NUCLEOTIDE SEQUENCE [LARGE SCALE GENOMIC DNA]</scope>
    <source>
        <strain evidence="3 4">CGMCC 1.6133</strain>
    </source>
</reference>
<dbReference type="RefSeq" id="WP_089687409.1">
    <property type="nucleotide sequence ID" value="NZ_FNES01000013.1"/>
</dbReference>
<dbReference type="AlphaFoldDB" id="A0A1G9A5Q6"/>
<keyword evidence="2" id="KW-1133">Transmembrane helix</keyword>
<evidence type="ECO:0000313" key="3">
    <source>
        <dbReference type="EMBL" id="SDK22214.1"/>
    </source>
</evidence>
<dbReference type="OrthoDB" id="6174536at2"/>
<feature type="transmembrane region" description="Helical" evidence="2">
    <location>
        <begin position="44"/>
        <end position="65"/>
    </location>
</feature>
<accession>A0A1G9A5Q6</accession>
<gene>
    <name evidence="3" type="ORF">SAMN04487954_11346</name>
</gene>
<evidence type="ECO:0000256" key="2">
    <source>
        <dbReference type="SAM" id="Phobius"/>
    </source>
</evidence>
<feature type="region of interest" description="Disordered" evidence="1">
    <location>
        <begin position="1"/>
        <end position="40"/>
    </location>
</feature>
<sequence>MDTRESKTPEEELQHLKEVRQPEDFEHPEPDEGQPEARQSPQGLHWILLIAALLAGAILLFTLVWP</sequence>